<organism evidence="3 4">
    <name type="scientific">Wuchereria bancrofti</name>
    <dbReference type="NCBI Taxonomy" id="6293"/>
    <lineage>
        <taxon>Eukaryota</taxon>
        <taxon>Metazoa</taxon>
        <taxon>Ecdysozoa</taxon>
        <taxon>Nematoda</taxon>
        <taxon>Chromadorea</taxon>
        <taxon>Rhabditida</taxon>
        <taxon>Spirurina</taxon>
        <taxon>Spiruromorpha</taxon>
        <taxon>Filarioidea</taxon>
        <taxon>Onchocercidae</taxon>
        <taxon>Wuchereria</taxon>
    </lineage>
</organism>
<feature type="compositionally biased region" description="Pro residues" evidence="2">
    <location>
        <begin position="109"/>
        <end position="124"/>
    </location>
</feature>
<dbReference type="InterPro" id="IPR008160">
    <property type="entry name" value="Collagen"/>
</dbReference>
<proteinExistence type="predicted"/>
<protein>
    <submittedName>
        <fullName evidence="3">Uncharacterized protein</fullName>
    </submittedName>
</protein>
<evidence type="ECO:0000313" key="4">
    <source>
        <dbReference type="Proteomes" id="UP000004810"/>
    </source>
</evidence>
<gene>
    <name evidence="3" type="ORF">WUBG_13547</name>
</gene>
<dbReference type="PANTHER" id="PTHR24637:SF241">
    <property type="entry name" value="NEMATODE CUTICLE COLLAGEN N-TERMINAL DOMAIN-CONTAINING PROTEIN"/>
    <property type="match status" value="1"/>
</dbReference>
<evidence type="ECO:0000313" key="3">
    <source>
        <dbReference type="EMBL" id="EJW75543.1"/>
    </source>
</evidence>
<dbReference type="Pfam" id="PF01391">
    <property type="entry name" value="Collagen"/>
    <property type="match status" value="1"/>
</dbReference>
<evidence type="ECO:0000256" key="2">
    <source>
        <dbReference type="SAM" id="MobiDB-lite"/>
    </source>
</evidence>
<dbReference type="AlphaFoldDB" id="J9E0B5"/>
<dbReference type="PANTHER" id="PTHR24637">
    <property type="entry name" value="COLLAGEN"/>
    <property type="match status" value="1"/>
</dbReference>
<name>J9E0B5_WUCBA</name>
<evidence type="ECO:0000256" key="1">
    <source>
        <dbReference type="ARBA" id="ARBA00022737"/>
    </source>
</evidence>
<feature type="region of interest" description="Disordered" evidence="2">
    <location>
        <begin position="75"/>
        <end position="179"/>
    </location>
</feature>
<feature type="compositionally biased region" description="Pro residues" evidence="2">
    <location>
        <begin position="142"/>
        <end position="152"/>
    </location>
</feature>
<dbReference type="EMBL" id="ADBV01010409">
    <property type="protein sequence ID" value="EJW75543.1"/>
    <property type="molecule type" value="Genomic_DNA"/>
</dbReference>
<reference evidence="4" key="1">
    <citation type="submission" date="2012-08" db="EMBL/GenBank/DDBJ databases">
        <title>The Genome Sequence of Wuchereria bancrofti.</title>
        <authorList>
            <person name="Nutman T.B."/>
            <person name="Fink D.L."/>
            <person name="Russ C."/>
            <person name="Young S."/>
            <person name="Zeng Q."/>
            <person name="Koehrsen M."/>
            <person name="Alvarado L."/>
            <person name="Berlin A."/>
            <person name="Chapman S.B."/>
            <person name="Chen Z."/>
            <person name="Freedman E."/>
            <person name="Gellesch M."/>
            <person name="Goldberg J."/>
            <person name="Griggs A."/>
            <person name="Gujja S."/>
            <person name="Heilman E.R."/>
            <person name="Heiman D."/>
            <person name="Hepburn T."/>
            <person name="Howarth C."/>
            <person name="Jen D."/>
            <person name="Larson L."/>
            <person name="Lewis B."/>
            <person name="Mehta T."/>
            <person name="Park D."/>
            <person name="Pearson M."/>
            <person name="Roberts A."/>
            <person name="Saif S."/>
            <person name="Shea T."/>
            <person name="Shenoy N."/>
            <person name="Sisk P."/>
            <person name="Stolte C."/>
            <person name="Sykes S."/>
            <person name="Walk T."/>
            <person name="White J."/>
            <person name="Yandava C."/>
            <person name="Haas B."/>
            <person name="Henn M.R."/>
            <person name="Nusbaum C."/>
            <person name="Birren B."/>
        </authorList>
    </citation>
    <scope>NUCLEOTIDE SEQUENCE [LARGE SCALE GENOMIC DNA]</scope>
    <source>
        <strain evidence="4">NA</strain>
    </source>
</reference>
<comment type="caution">
    <text evidence="3">The sequence shown here is derived from an EMBL/GenBank/DDBJ whole genome shotgun (WGS) entry which is preliminary data.</text>
</comment>
<accession>J9E0B5</accession>
<keyword evidence="1" id="KW-0677">Repeat</keyword>
<sequence length="179" mass="18429">MINLNQNCKINQFLQLSVRDVMLEVNEYRAGPRSATPAFQKFLHNQTVVVGRAKRENSHCAGCCLPGLPGPDGLPGKNGVPGRPGAPGAPGFPGRPPAICEQAVEPPCSSCPPGEPGPPGPPGDPGSAGPPGYPGRNGNDGPPGPQGPPGQPGPSGEPGREGPKRRSRTSSYEFTSNTW</sequence>
<dbReference type="Proteomes" id="UP000004810">
    <property type="component" value="Unassembled WGS sequence"/>
</dbReference>
<feature type="compositionally biased region" description="Polar residues" evidence="2">
    <location>
        <begin position="169"/>
        <end position="179"/>
    </location>
</feature>